<keyword evidence="2" id="KW-1185">Reference proteome</keyword>
<evidence type="ECO:0000313" key="2">
    <source>
        <dbReference type="Proteomes" id="UP001497522"/>
    </source>
</evidence>
<dbReference type="Proteomes" id="UP001497522">
    <property type="component" value="Chromosome 5"/>
</dbReference>
<sequence>MHTVQDRLLLWLCRCHNVVEHSTGTWTFCHHGYSVPKDLLGKRDLFIRFSLLNEEAEKGAEIFTDKNLRDTMLNFVIAG</sequence>
<gene>
    <name evidence="1" type="ORF">CSSPJE1EN2_LOCUS18850</name>
</gene>
<organism evidence="1 2">
    <name type="scientific">Sphagnum jensenii</name>
    <dbReference type="NCBI Taxonomy" id="128206"/>
    <lineage>
        <taxon>Eukaryota</taxon>
        <taxon>Viridiplantae</taxon>
        <taxon>Streptophyta</taxon>
        <taxon>Embryophyta</taxon>
        <taxon>Bryophyta</taxon>
        <taxon>Sphagnophytina</taxon>
        <taxon>Sphagnopsida</taxon>
        <taxon>Sphagnales</taxon>
        <taxon>Sphagnaceae</taxon>
        <taxon>Sphagnum</taxon>
    </lineage>
</organism>
<accession>A0ABP1BLY0</accession>
<name>A0ABP1BLY0_9BRYO</name>
<protein>
    <submittedName>
        <fullName evidence="1">Uncharacterized protein</fullName>
    </submittedName>
</protein>
<evidence type="ECO:0000313" key="1">
    <source>
        <dbReference type="EMBL" id="CAK9876808.1"/>
    </source>
</evidence>
<reference evidence="1" key="1">
    <citation type="submission" date="2024-03" db="EMBL/GenBank/DDBJ databases">
        <authorList>
            <consortium name="ELIXIR-Norway"/>
            <consortium name="Elixir Norway"/>
        </authorList>
    </citation>
    <scope>NUCLEOTIDE SEQUENCE</scope>
</reference>
<dbReference type="EMBL" id="OZ023706">
    <property type="protein sequence ID" value="CAK9876808.1"/>
    <property type="molecule type" value="Genomic_DNA"/>
</dbReference>
<proteinExistence type="predicted"/>